<dbReference type="Pfam" id="PF00672">
    <property type="entry name" value="HAMP"/>
    <property type="match status" value="1"/>
</dbReference>
<gene>
    <name evidence="3" type="ORF">X907_0354</name>
</gene>
<dbReference type="Pfam" id="PF00015">
    <property type="entry name" value="MCPsignal"/>
    <property type="match status" value="1"/>
</dbReference>
<dbReference type="Gene3D" id="1.10.287.950">
    <property type="entry name" value="Methyl-accepting chemotaxis protein"/>
    <property type="match status" value="1"/>
</dbReference>
<dbReference type="SMART" id="SM00283">
    <property type="entry name" value="MA"/>
    <property type="match status" value="1"/>
</dbReference>
<dbReference type="PANTHER" id="PTHR32089:SF112">
    <property type="entry name" value="LYSOZYME-LIKE PROTEIN-RELATED"/>
    <property type="match status" value="1"/>
</dbReference>
<evidence type="ECO:0000256" key="1">
    <source>
        <dbReference type="ARBA" id="ARBA00023224"/>
    </source>
</evidence>
<protein>
    <submittedName>
        <fullName evidence="3">Methyl-accepting chemotaxis sensory transducer</fullName>
    </submittedName>
</protein>
<dbReference type="SUPFAM" id="SSF58104">
    <property type="entry name" value="Methyl-accepting chemotaxis protein (MCP) signaling domain"/>
    <property type="match status" value="1"/>
</dbReference>
<dbReference type="GO" id="GO:0007165">
    <property type="term" value="P:signal transduction"/>
    <property type="evidence" value="ECO:0007669"/>
    <property type="project" value="UniProtKB-KW"/>
</dbReference>
<dbReference type="PROSITE" id="PS50885">
    <property type="entry name" value="HAMP"/>
    <property type="match status" value="1"/>
</dbReference>
<organism evidence="3 4">
    <name type="scientific">Glycocaulis alkaliphilus</name>
    <dbReference type="NCBI Taxonomy" id="1434191"/>
    <lineage>
        <taxon>Bacteria</taxon>
        <taxon>Pseudomonadati</taxon>
        <taxon>Pseudomonadota</taxon>
        <taxon>Alphaproteobacteria</taxon>
        <taxon>Maricaulales</taxon>
        <taxon>Maricaulaceae</taxon>
        <taxon>Glycocaulis</taxon>
    </lineage>
</organism>
<dbReference type="GO" id="GO:0004888">
    <property type="term" value="F:transmembrane signaling receptor activity"/>
    <property type="evidence" value="ECO:0007669"/>
    <property type="project" value="InterPro"/>
</dbReference>
<accession>A0A3T0E6G2</accession>
<dbReference type="SMART" id="SM00304">
    <property type="entry name" value="HAMP"/>
    <property type="match status" value="1"/>
</dbReference>
<dbReference type="EMBL" id="CP018911">
    <property type="protein sequence ID" value="AZU02902.1"/>
    <property type="molecule type" value="Genomic_DNA"/>
</dbReference>
<reference evidence="3 4" key="1">
    <citation type="submission" date="2016-12" db="EMBL/GenBank/DDBJ databases">
        <title>The genome of dimorphic prosthecate Glycocaulis alkaliphilus 6b-8t, isolated from crude oil dictates its adaptability in petroleum environments.</title>
        <authorList>
            <person name="Wu X.-L."/>
            <person name="Geng S."/>
        </authorList>
    </citation>
    <scope>NUCLEOTIDE SEQUENCE [LARGE SCALE GENOMIC DNA]</scope>
    <source>
        <strain evidence="3 4">6B-8</strain>
    </source>
</reference>
<dbReference type="InterPro" id="IPR003660">
    <property type="entry name" value="HAMP_dom"/>
</dbReference>
<sequence length="558" mass="58930">MSIRLKIMAAVGVLGVVSVILAGLGIQSMQAYNTRVAAYENAATRAYHGAHLNRLVTTVVMEARGIYASQTTEQAAPFGEGLLRRLDQIDELLAEWSTLVPASGEERALFEAVVARSSEFRSFRAETVRLGGIDPALANEQGNNMENRSNRRAYQEEIDAVVERDRAQLNAIEADLANFYRTRFIMLSGIAILGVLGGLGFALYVAIFQVSRPLTKVTDVLEQVAGGDLQIEVPSVHSRDEVGQLWSTVSVLRTALADAEAMKAEQEQNETRQREMQRQLMIETADRFEAEVGSLLGEVLQAASQVYTAAGIVDTNATRTTEESSSAAAASEETSANVQSVASASEELSASIQEISRQISEASSLIGEAVGQARATDTDVRTLAENASKVGEVVTLIQGIAEQTNLLALNATIEAARAGEAGKGFAVVANEVKALATQTAKATGDIEAQMTAIEAATGHAVERIADIVKRIGDLNSLTGGVAASAEQQGAATGDIARAIQEAAAGASQIASTIEALNQISDGNAQASGELLEACKTLNSRSEDLKSQMTRFVSGIKAA</sequence>
<dbReference type="CDD" id="cd06225">
    <property type="entry name" value="HAMP"/>
    <property type="match status" value="1"/>
</dbReference>
<comment type="similarity">
    <text evidence="2">Belongs to the methyl-accepting chemotaxis (MCP) protein family.</text>
</comment>
<dbReference type="RefSeq" id="WP_127565344.1">
    <property type="nucleotide sequence ID" value="NZ_BMFB01000006.1"/>
</dbReference>
<dbReference type="PRINTS" id="PR00260">
    <property type="entry name" value="CHEMTRNSDUCR"/>
</dbReference>
<dbReference type="Proteomes" id="UP000286954">
    <property type="component" value="Chromosome"/>
</dbReference>
<keyword evidence="1" id="KW-0807">Transducer</keyword>
<dbReference type="PANTHER" id="PTHR32089">
    <property type="entry name" value="METHYL-ACCEPTING CHEMOTAXIS PROTEIN MCPB"/>
    <property type="match status" value="1"/>
</dbReference>
<dbReference type="Gene3D" id="6.10.340.10">
    <property type="match status" value="1"/>
</dbReference>
<name>A0A3T0E6G2_9PROT</name>
<dbReference type="GO" id="GO:0016020">
    <property type="term" value="C:membrane"/>
    <property type="evidence" value="ECO:0007669"/>
    <property type="project" value="InterPro"/>
</dbReference>
<evidence type="ECO:0000256" key="2">
    <source>
        <dbReference type="ARBA" id="ARBA00029447"/>
    </source>
</evidence>
<dbReference type="OrthoDB" id="354287at2"/>
<evidence type="ECO:0000313" key="3">
    <source>
        <dbReference type="EMBL" id="AZU02902.1"/>
    </source>
</evidence>
<dbReference type="GO" id="GO:0006935">
    <property type="term" value="P:chemotaxis"/>
    <property type="evidence" value="ECO:0007669"/>
    <property type="project" value="InterPro"/>
</dbReference>
<dbReference type="PROSITE" id="PS50111">
    <property type="entry name" value="CHEMOTAXIS_TRANSDUC_2"/>
    <property type="match status" value="1"/>
</dbReference>
<keyword evidence="4" id="KW-1185">Reference proteome</keyword>
<proteinExistence type="inferred from homology"/>
<dbReference type="KEGG" id="gak:X907_0354"/>
<dbReference type="InterPro" id="IPR004089">
    <property type="entry name" value="MCPsignal_dom"/>
</dbReference>
<dbReference type="AlphaFoldDB" id="A0A3T0E6G2"/>
<evidence type="ECO:0000313" key="4">
    <source>
        <dbReference type="Proteomes" id="UP000286954"/>
    </source>
</evidence>
<dbReference type="InterPro" id="IPR004090">
    <property type="entry name" value="Chemotax_Me-accpt_rcpt"/>
</dbReference>